<gene>
    <name evidence="5" type="ordered locus">TOL2_C23980</name>
</gene>
<feature type="domain" description="Transposase IS66 C-terminal" evidence="4">
    <location>
        <begin position="464"/>
        <end position="502"/>
    </location>
</feature>
<dbReference type="PATRIC" id="fig|651182.5.peg.2833"/>
<dbReference type="Pfam" id="PF13007">
    <property type="entry name" value="LZ_Tnp_IS66"/>
    <property type="match status" value="1"/>
</dbReference>
<reference evidence="5 6" key="1">
    <citation type="journal article" date="2013" name="Environ. Microbiol.">
        <title>Complete genome, catabolic sub-proteomes and key-metabolites of Desulfobacula toluolica Tol2, a marine, aromatic compound-degrading, sulfate-reducing bacterium.</title>
        <authorList>
            <person name="Wohlbrand L."/>
            <person name="Jacob J.H."/>
            <person name="Kube M."/>
            <person name="Mussmann M."/>
            <person name="Jarling R."/>
            <person name="Beck A."/>
            <person name="Amann R."/>
            <person name="Wilkes H."/>
            <person name="Reinhardt R."/>
            <person name="Rabus R."/>
        </authorList>
    </citation>
    <scope>NUCLEOTIDE SEQUENCE [LARGE SCALE GENOMIC DNA]</scope>
    <source>
        <strain evidence="6">DSM 7467 / Tol2</strain>
    </source>
</reference>
<proteinExistence type="predicted"/>
<dbReference type="InterPro" id="IPR052344">
    <property type="entry name" value="Transposase-related"/>
</dbReference>
<dbReference type="InterPro" id="IPR024474">
    <property type="entry name" value="Znf_dom_IS66"/>
</dbReference>
<dbReference type="Proteomes" id="UP000007347">
    <property type="component" value="Chromosome"/>
</dbReference>
<dbReference type="InterPro" id="IPR004291">
    <property type="entry name" value="Transposase_IS66_central"/>
</dbReference>
<sequence length="510" mass="58126">MTKGKVKGNRNLDEVKKITCDLIDENQILKEQVKSLQNMIFGRKSEKTPKDDGQMSLFDMPEPELPILEKEEEDVTIGEHTRKKRGRKPLPADLPRIDVIHELSEDERQCNCGCLKERIGQEESEQLDYIPAKVRVLRNIRYKYACKNCEGVEDDGPTVSIARMPEQIIPKSIATPGLLAHILTAKFADALPFYRQEKQFTRIGIELGRSTMCTWAMKVADACDILIDMMQKDILASPMIGADETPLLVLKGPRKSKSYMWIFRGGPPDMPIIQFQYHPTRSGDVAASFLNGYKGIVQTDGYKGYDFLDKITDIIHVACWTHARRGFKNVTKAAGNKKSSSGNAGTALKYISLLYKIEKEARVQELTPDQLYARRQKEAVPILEEFKKWLDARVEKVPPKSLLGKAIHYTLNQWHRLIQYTTDGIIRPDNNLVENAIRPFVVGRKNWLFSDTVKGARASALIYSLIETAKSNGLEPYWYLKYLFEHLPEAMTEDDFKALLPYNVDKKQLA</sequence>
<organism evidence="5 6">
    <name type="scientific">Desulfobacula toluolica (strain DSM 7467 / Tol2)</name>
    <dbReference type="NCBI Taxonomy" id="651182"/>
    <lineage>
        <taxon>Bacteria</taxon>
        <taxon>Pseudomonadati</taxon>
        <taxon>Thermodesulfobacteriota</taxon>
        <taxon>Desulfobacteria</taxon>
        <taxon>Desulfobacterales</taxon>
        <taxon>Desulfobacteraceae</taxon>
        <taxon>Desulfobacula</taxon>
    </lineage>
</organism>
<protein>
    <submittedName>
        <fullName evidence="5">Transposase, IS66 family</fullName>
    </submittedName>
</protein>
<feature type="domain" description="Transposase TnpC homeodomain" evidence="3">
    <location>
        <begin position="29"/>
        <end position="99"/>
    </location>
</feature>
<evidence type="ECO:0000259" key="2">
    <source>
        <dbReference type="Pfam" id="PF13005"/>
    </source>
</evidence>
<dbReference type="PANTHER" id="PTHR33678:SF1">
    <property type="entry name" value="BLL1576 PROTEIN"/>
    <property type="match status" value="1"/>
</dbReference>
<dbReference type="EMBL" id="FO203503">
    <property type="protein sequence ID" value="CCK80559.1"/>
    <property type="molecule type" value="Genomic_DNA"/>
</dbReference>
<dbReference type="PANTHER" id="PTHR33678">
    <property type="entry name" value="BLL1576 PROTEIN"/>
    <property type="match status" value="1"/>
</dbReference>
<name>K0N9H0_DESTT</name>
<evidence type="ECO:0000259" key="1">
    <source>
        <dbReference type="Pfam" id="PF03050"/>
    </source>
</evidence>
<dbReference type="Pfam" id="PF03050">
    <property type="entry name" value="DDE_Tnp_IS66"/>
    <property type="match status" value="1"/>
</dbReference>
<dbReference type="KEGG" id="dto:TOL2_C23980"/>
<evidence type="ECO:0000313" key="6">
    <source>
        <dbReference type="Proteomes" id="UP000007347"/>
    </source>
</evidence>
<dbReference type="Pfam" id="PF13817">
    <property type="entry name" value="DDE_Tnp_IS66_C"/>
    <property type="match status" value="1"/>
</dbReference>
<accession>K0N9H0</accession>
<evidence type="ECO:0000259" key="4">
    <source>
        <dbReference type="Pfam" id="PF13817"/>
    </source>
</evidence>
<feature type="domain" description="Transposase IS66 central" evidence="1">
    <location>
        <begin position="171"/>
        <end position="457"/>
    </location>
</feature>
<keyword evidence="6" id="KW-1185">Reference proteome</keyword>
<dbReference type="HOGENOM" id="CLU_023034_0_2_7"/>
<dbReference type="RefSeq" id="WP_014957867.1">
    <property type="nucleotide sequence ID" value="NC_018645.1"/>
</dbReference>
<dbReference type="InterPro" id="IPR039552">
    <property type="entry name" value="IS66_C"/>
</dbReference>
<dbReference type="STRING" id="651182.TOL2_C23980"/>
<dbReference type="AlphaFoldDB" id="K0N9H0"/>
<dbReference type="InterPro" id="IPR024463">
    <property type="entry name" value="Transposase_TnpC_homeodom"/>
</dbReference>
<evidence type="ECO:0000259" key="3">
    <source>
        <dbReference type="Pfam" id="PF13007"/>
    </source>
</evidence>
<evidence type="ECO:0000313" key="5">
    <source>
        <dbReference type="EMBL" id="CCK80559.1"/>
    </source>
</evidence>
<feature type="domain" description="Transposase IS66 zinc-finger binding" evidence="2">
    <location>
        <begin position="107"/>
        <end position="150"/>
    </location>
</feature>
<dbReference type="Pfam" id="PF13005">
    <property type="entry name" value="zf-IS66"/>
    <property type="match status" value="1"/>
</dbReference>
<dbReference type="OrthoDB" id="9800877at2"/>
<dbReference type="NCBIfam" id="NF033517">
    <property type="entry name" value="transpos_IS66"/>
    <property type="match status" value="1"/>
</dbReference>